<dbReference type="Proteomes" id="UP001335648">
    <property type="component" value="Unassembled WGS sequence"/>
</dbReference>
<evidence type="ECO:0000313" key="1">
    <source>
        <dbReference type="EMBL" id="KAK5879681.1"/>
    </source>
</evidence>
<organism evidence="1 2">
    <name type="scientific">Champsocephalus esox</name>
    <name type="common">pike icefish</name>
    <dbReference type="NCBI Taxonomy" id="159716"/>
    <lineage>
        <taxon>Eukaryota</taxon>
        <taxon>Metazoa</taxon>
        <taxon>Chordata</taxon>
        <taxon>Craniata</taxon>
        <taxon>Vertebrata</taxon>
        <taxon>Euteleostomi</taxon>
        <taxon>Actinopterygii</taxon>
        <taxon>Neopterygii</taxon>
        <taxon>Teleostei</taxon>
        <taxon>Neoteleostei</taxon>
        <taxon>Acanthomorphata</taxon>
        <taxon>Eupercaria</taxon>
        <taxon>Perciformes</taxon>
        <taxon>Notothenioidei</taxon>
        <taxon>Channichthyidae</taxon>
        <taxon>Champsocephalus</taxon>
    </lineage>
</organism>
<keyword evidence="2" id="KW-1185">Reference proteome</keyword>
<evidence type="ECO:0000313" key="2">
    <source>
        <dbReference type="Proteomes" id="UP001335648"/>
    </source>
</evidence>
<reference evidence="1 2" key="1">
    <citation type="journal article" date="2023" name="Mol. Biol. Evol.">
        <title>Genomics of Secondarily Temperate Adaptation in the Only Non-Antarctic Icefish.</title>
        <authorList>
            <person name="Rivera-Colon A.G."/>
            <person name="Rayamajhi N."/>
            <person name="Minhas B.F."/>
            <person name="Madrigal G."/>
            <person name="Bilyk K.T."/>
            <person name="Yoon V."/>
            <person name="Hune M."/>
            <person name="Gregory S."/>
            <person name="Cheng C.H.C."/>
            <person name="Catchen J.M."/>
        </authorList>
    </citation>
    <scope>NUCLEOTIDE SEQUENCE [LARGE SCALE GENOMIC DNA]</scope>
    <source>
        <strain evidence="1">JC2023a</strain>
    </source>
</reference>
<gene>
    <name evidence="1" type="ORF">CesoFtcFv8_022776</name>
</gene>
<sequence>MLRNTGNLHAMQCVPGVFPLHRLALTRQAERTQCGGTARNARRGAEKPAVTVWGEGTCPVRFRCLTFRLRSGCACPS</sequence>
<dbReference type="EMBL" id="JAULUE010002064">
    <property type="protein sequence ID" value="KAK5879681.1"/>
    <property type="molecule type" value="Genomic_DNA"/>
</dbReference>
<proteinExistence type="predicted"/>
<comment type="caution">
    <text evidence="1">The sequence shown here is derived from an EMBL/GenBank/DDBJ whole genome shotgun (WGS) entry which is preliminary data.</text>
</comment>
<name>A0AAN8GHW2_9TELE</name>
<accession>A0AAN8GHW2</accession>
<dbReference type="AlphaFoldDB" id="A0AAN8GHW2"/>
<protein>
    <submittedName>
        <fullName evidence="1">Uncharacterized protein</fullName>
    </submittedName>
</protein>